<evidence type="ECO:0000313" key="3">
    <source>
        <dbReference type="EMBL" id="SBT35682.1"/>
    </source>
</evidence>
<dbReference type="GO" id="GO:0036158">
    <property type="term" value="P:outer dynein arm assembly"/>
    <property type="evidence" value="ECO:0007669"/>
    <property type="project" value="TreeGrafter"/>
</dbReference>
<dbReference type="GO" id="GO:0051959">
    <property type="term" value="F:dynein light intermediate chain binding"/>
    <property type="evidence" value="ECO:0007669"/>
    <property type="project" value="InterPro"/>
</dbReference>
<gene>
    <name evidence="3" type="ORF">POVWA2_026150</name>
</gene>
<reference evidence="4" key="1">
    <citation type="submission" date="2016-05" db="EMBL/GenBank/DDBJ databases">
        <authorList>
            <person name="Naeem Raeece"/>
        </authorList>
    </citation>
    <scope>NUCLEOTIDE SEQUENCE [LARGE SCALE GENOMIC DNA]</scope>
</reference>
<protein>
    <recommendedName>
        <fullName evidence="2">Dynein heavy chain tail domain-containing protein</fullName>
    </recommendedName>
</protein>
<dbReference type="GO" id="GO:0097729">
    <property type="term" value="C:9+2 motile cilium"/>
    <property type="evidence" value="ECO:0007669"/>
    <property type="project" value="TreeGrafter"/>
</dbReference>
<dbReference type="AlphaFoldDB" id="A0A1A8YVM8"/>
<evidence type="ECO:0000313" key="4">
    <source>
        <dbReference type="Proteomes" id="UP000078550"/>
    </source>
</evidence>
<name>A0A1A8YVM8_PLAOA</name>
<dbReference type="EMBL" id="FLRE01000105">
    <property type="protein sequence ID" value="SBT35682.1"/>
    <property type="molecule type" value="Genomic_DNA"/>
</dbReference>
<feature type="compositionally biased region" description="Polar residues" evidence="1">
    <location>
        <begin position="216"/>
        <end position="228"/>
    </location>
</feature>
<dbReference type="Pfam" id="PF08385">
    <property type="entry name" value="DHC_N1"/>
    <property type="match status" value="1"/>
</dbReference>
<dbReference type="Proteomes" id="UP000078550">
    <property type="component" value="Unassembled WGS sequence"/>
</dbReference>
<feature type="compositionally biased region" description="Acidic residues" evidence="1">
    <location>
        <begin position="205"/>
        <end position="215"/>
    </location>
</feature>
<proteinExistence type="predicted"/>
<dbReference type="GO" id="GO:0045505">
    <property type="term" value="F:dynein intermediate chain binding"/>
    <property type="evidence" value="ECO:0007669"/>
    <property type="project" value="InterPro"/>
</dbReference>
<dbReference type="GO" id="GO:0060294">
    <property type="term" value="P:cilium movement involved in cell motility"/>
    <property type="evidence" value="ECO:0007669"/>
    <property type="project" value="TreeGrafter"/>
</dbReference>
<feature type="region of interest" description="Disordered" evidence="1">
    <location>
        <begin position="205"/>
        <end position="234"/>
    </location>
</feature>
<evidence type="ECO:0000256" key="1">
    <source>
        <dbReference type="SAM" id="MobiDB-lite"/>
    </source>
</evidence>
<accession>A0A1A8YVM8</accession>
<dbReference type="InterPro" id="IPR026983">
    <property type="entry name" value="DHC"/>
</dbReference>
<evidence type="ECO:0000259" key="2">
    <source>
        <dbReference type="Pfam" id="PF08385"/>
    </source>
</evidence>
<sequence length="391" mass="46979">MITPRKSGPTSHLKKHKLIGKMMERKSEDSQVYSMYKWVFSRLKFSYKEEYNIDYLIDKNVEEKREVVENFLCKKEKDDLLLFSVEKDKIVLVNEENIKFDQKIVYFFKYLGENKMEEKKILYGILSTNILDTLKVMLKGVMYPLFLSNKMICNNIATDEVNKFSMEFDTYIKELNEFILILEDIKKVKLKMKNDESDMICDDSTDVDAEKEENENNSMKQHNNQIGNEMSKKIQKKKNETAHLTKYLNILECLFNDMQEKIQEYKKSNVDVGPYIEIQYWRYKHRYLLFIIEELKSNEIKNIINNININNANNEEQKYTYTFDILNKWRELETKIENEFNESKDNIKYLESIEQFILSLYLCNVENIIDIIPSLLNSIKMIYFFFPRPFL</sequence>
<dbReference type="PANTHER" id="PTHR10676:SF365">
    <property type="entry name" value="AAA+ ATPASE DOMAIN-CONTAINING PROTEIN"/>
    <property type="match status" value="1"/>
</dbReference>
<dbReference type="GO" id="GO:0008569">
    <property type="term" value="F:minus-end-directed microtubule motor activity"/>
    <property type="evidence" value="ECO:0007669"/>
    <property type="project" value="TreeGrafter"/>
</dbReference>
<feature type="domain" description="Dynein heavy chain tail" evidence="2">
    <location>
        <begin position="260"/>
        <end position="383"/>
    </location>
</feature>
<dbReference type="GO" id="GO:0036157">
    <property type="term" value="C:outer dynein arm"/>
    <property type="evidence" value="ECO:0007669"/>
    <property type="project" value="TreeGrafter"/>
</dbReference>
<dbReference type="PANTHER" id="PTHR10676">
    <property type="entry name" value="DYNEIN HEAVY CHAIN FAMILY PROTEIN"/>
    <property type="match status" value="1"/>
</dbReference>
<organism evidence="3 4">
    <name type="scientific">Plasmodium ovale wallikeri</name>
    <dbReference type="NCBI Taxonomy" id="864142"/>
    <lineage>
        <taxon>Eukaryota</taxon>
        <taxon>Sar</taxon>
        <taxon>Alveolata</taxon>
        <taxon>Apicomplexa</taxon>
        <taxon>Aconoidasida</taxon>
        <taxon>Haemosporida</taxon>
        <taxon>Plasmodiidae</taxon>
        <taxon>Plasmodium</taxon>
        <taxon>Plasmodium (Plasmodium)</taxon>
    </lineage>
</organism>
<dbReference type="InterPro" id="IPR013594">
    <property type="entry name" value="Dynein_heavy_tail"/>
</dbReference>